<dbReference type="InterPro" id="IPR036513">
    <property type="entry name" value="STAS_dom_sf"/>
</dbReference>
<reference evidence="5" key="1">
    <citation type="submission" date="2017-02" db="EMBL/GenBank/DDBJ databases">
        <authorList>
            <person name="Varghese N."/>
            <person name="Submissions S."/>
        </authorList>
    </citation>
    <scope>NUCLEOTIDE SEQUENCE [LARGE SCALE GENOMIC DNA]</scope>
    <source>
        <strain evidence="5">ATCC 35199</strain>
    </source>
</reference>
<name>A0A1T5D3J5_9FIRM</name>
<dbReference type="RefSeq" id="WP_079590325.1">
    <property type="nucleotide sequence ID" value="NZ_CP154629.1"/>
</dbReference>
<feature type="domain" description="STAS" evidence="3">
    <location>
        <begin position="18"/>
        <end position="106"/>
    </location>
</feature>
<gene>
    <name evidence="4" type="ORF">SAMN02745120_2573</name>
</gene>
<dbReference type="PROSITE" id="PS50801">
    <property type="entry name" value="STAS"/>
    <property type="match status" value="1"/>
</dbReference>
<evidence type="ECO:0000256" key="2">
    <source>
        <dbReference type="RuleBase" id="RU003749"/>
    </source>
</evidence>
<dbReference type="CDD" id="cd07043">
    <property type="entry name" value="STAS_anti-anti-sigma_factors"/>
    <property type="match status" value="1"/>
</dbReference>
<dbReference type="InterPro" id="IPR002645">
    <property type="entry name" value="STAS_dom"/>
</dbReference>
<dbReference type="OrthoDB" id="9793697at2"/>
<comment type="similarity">
    <text evidence="1 2">Belongs to the anti-sigma-factor antagonist family.</text>
</comment>
<dbReference type="Gene3D" id="3.30.750.24">
    <property type="entry name" value="STAS domain"/>
    <property type="match status" value="1"/>
</dbReference>
<protein>
    <recommendedName>
        <fullName evidence="2">Anti-sigma factor antagonist</fullName>
    </recommendedName>
</protein>
<accession>A0A1T5D3J5</accession>
<evidence type="ECO:0000259" key="3">
    <source>
        <dbReference type="PROSITE" id="PS50801"/>
    </source>
</evidence>
<keyword evidence="5" id="KW-1185">Reference proteome</keyword>
<dbReference type="PANTHER" id="PTHR33495">
    <property type="entry name" value="ANTI-SIGMA FACTOR ANTAGONIST TM_1081-RELATED-RELATED"/>
    <property type="match status" value="1"/>
</dbReference>
<dbReference type="Proteomes" id="UP000243406">
    <property type="component" value="Unassembled WGS sequence"/>
</dbReference>
<dbReference type="Pfam" id="PF01740">
    <property type="entry name" value="STAS"/>
    <property type="match status" value="1"/>
</dbReference>
<sequence length="106" mass="12079">MSVVINSSFDAEKKIWNLKLGGEIDIYTSNNFKEELQKIYLSEETGDVYIDASDLEYIDSTGLGVLIGALKRLKQKDKDIYIRETKPNVKKIFNITGLDKIFKLEG</sequence>
<dbReference type="AlphaFoldDB" id="A0A1T5D3J5"/>
<evidence type="ECO:0000256" key="1">
    <source>
        <dbReference type="ARBA" id="ARBA00009013"/>
    </source>
</evidence>
<evidence type="ECO:0000313" key="4">
    <source>
        <dbReference type="EMBL" id="SKB66187.1"/>
    </source>
</evidence>
<dbReference type="PANTHER" id="PTHR33495:SF2">
    <property type="entry name" value="ANTI-SIGMA FACTOR ANTAGONIST TM_1081-RELATED"/>
    <property type="match status" value="1"/>
</dbReference>
<evidence type="ECO:0000313" key="5">
    <source>
        <dbReference type="Proteomes" id="UP000243406"/>
    </source>
</evidence>
<organism evidence="4 5">
    <name type="scientific">Acetoanaerobium noterae</name>
    <dbReference type="NCBI Taxonomy" id="745369"/>
    <lineage>
        <taxon>Bacteria</taxon>
        <taxon>Bacillati</taxon>
        <taxon>Bacillota</taxon>
        <taxon>Clostridia</taxon>
        <taxon>Peptostreptococcales</taxon>
        <taxon>Filifactoraceae</taxon>
        <taxon>Acetoanaerobium</taxon>
    </lineage>
</organism>
<dbReference type="EMBL" id="FUYN01000006">
    <property type="protein sequence ID" value="SKB66187.1"/>
    <property type="molecule type" value="Genomic_DNA"/>
</dbReference>
<dbReference type="GO" id="GO:0043856">
    <property type="term" value="F:anti-sigma factor antagonist activity"/>
    <property type="evidence" value="ECO:0007669"/>
    <property type="project" value="InterPro"/>
</dbReference>
<dbReference type="InterPro" id="IPR003658">
    <property type="entry name" value="Anti-sigma_ant"/>
</dbReference>
<proteinExistence type="inferred from homology"/>
<dbReference type="SUPFAM" id="SSF52091">
    <property type="entry name" value="SpoIIaa-like"/>
    <property type="match status" value="1"/>
</dbReference>
<dbReference type="NCBIfam" id="TIGR00377">
    <property type="entry name" value="ant_ant_sig"/>
    <property type="match status" value="1"/>
</dbReference>